<dbReference type="CDD" id="cd00090">
    <property type="entry name" value="HTH_ARSR"/>
    <property type="match status" value="1"/>
</dbReference>
<feature type="domain" description="HTH marR-type" evidence="1">
    <location>
        <begin position="1"/>
        <end position="130"/>
    </location>
</feature>
<comment type="caution">
    <text evidence="2">The sequence shown here is derived from an EMBL/GenBank/DDBJ whole genome shotgun (WGS) entry which is preliminary data.</text>
</comment>
<sequence length="134" mass="15068">MWLNLHALVMDHKWLSRDLLHDRTDGMPWNGYRVLRRVEDGPMPQGEIAERMGVDAPAVSGIVADLMARGYVLRTTDPTDGRRKLVQISDSGRDILEKLRSVGDVVPPPVATLTAAERRELTRLIDKMREAADV</sequence>
<keyword evidence="3" id="KW-1185">Reference proteome</keyword>
<dbReference type="EMBL" id="BMHI01000004">
    <property type="protein sequence ID" value="GGB33776.1"/>
    <property type="molecule type" value="Genomic_DNA"/>
</dbReference>
<dbReference type="AlphaFoldDB" id="A0A916WUI4"/>
<name>A0A916WUI4_9MICO</name>
<dbReference type="Gene3D" id="1.10.10.10">
    <property type="entry name" value="Winged helix-like DNA-binding domain superfamily/Winged helix DNA-binding domain"/>
    <property type="match status" value="1"/>
</dbReference>
<dbReference type="PRINTS" id="PR00598">
    <property type="entry name" value="HTHMARR"/>
</dbReference>
<dbReference type="SUPFAM" id="SSF46785">
    <property type="entry name" value="Winged helix' DNA-binding domain"/>
    <property type="match status" value="1"/>
</dbReference>
<protein>
    <recommendedName>
        <fullName evidence="1">HTH marR-type domain-containing protein</fullName>
    </recommendedName>
</protein>
<dbReference type="InterPro" id="IPR039422">
    <property type="entry name" value="MarR/SlyA-like"/>
</dbReference>
<dbReference type="GO" id="GO:0003700">
    <property type="term" value="F:DNA-binding transcription factor activity"/>
    <property type="evidence" value="ECO:0007669"/>
    <property type="project" value="InterPro"/>
</dbReference>
<dbReference type="InterPro" id="IPR000835">
    <property type="entry name" value="HTH_MarR-typ"/>
</dbReference>
<dbReference type="PROSITE" id="PS50995">
    <property type="entry name" value="HTH_MARR_2"/>
    <property type="match status" value="1"/>
</dbReference>
<evidence type="ECO:0000259" key="1">
    <source>
        <dbReference type="PROSITE" id="PS50995"/>
    </source>
</evidence>
<evidence type="ECO:0000313" key="2">
    <source>
        <dbReference type="EMBL" id="GGB33776.1"/>
    </source>
</evidence>
<dbReference type="Proteomes" id="UP000636793">
    <property type="component" value="Unassembled WGS sequence"/>
</dbReference>
<evidence type="ECO:0000313" key="3">
    <source>
        <dbReference type="Proteomes" id="UP000636793"/>
    </source>
</evidence>
<organism evidence="2 3">
    <name type="scientific">Flexivirga endophytica</name>
    <dbReference type="NCBI Taxonomy" id="1849103"/>
    <lineage>
        <taxon>Bacteria</taxon>
        <taxon>Bacillati</taxon>
        <taxon>Actinomycetota</taxon>
        <taxon>Actinomycetes</taxon>
        <taxon>Micrococcales</taxon>
        <taxon>Dermacoccaceae</taxon>
        <taxon>Flexivirga</taxon>
    </lineage>
</organism>
<dbReference type="PANTHER" id="PTHR33164">
    <property type="entry name" value="TRANSCRIPTIONAL REGULATOR, MARR FAMILY"/>
    <property type="match status" value="1"/>
</dbReference>
<dbReference type="InterPro" id="IPR011991">
    <property type="entry name" value="ArsR-like_HTH"/>
</dbReference>
<dbReference type="GO" id="GO:0006950">
    <property type="term" value="P:response to stress"/>
    <property type="evidence" value="ECO:0007669"/>
    <property type="project" value="TreeGrafter"/>
</dbReference>
<dbReference type="PANTHER" id="PTHR33164:SF57">
    <property type="entry name" value="MARR-FAMILY TRANSCRIPTIONAL REGULATOR"/>
    <property type="match status" value="1"/>
</dbReference>
<proteinExistence type="predicted"/>
<reference evidence="2" key="1">
    <citation type="journal article" date="2014" name="Int. J. Syst. Evol. Microbiol.">
        <title>Complete genome sequence of Corynebacterium casei LMG S-19264T (=DSM 44701T), isolated from a smear-ripened cheese.</title>
        <authorList>
            <consortium name="US DOE Joint Genome Institute (JGI-PGF)"/>
            <person name="Walter F."/>
            <person name="Albersmeier A."/>
            <person name="Kalinowski J."/>
            <person name="Ruckert C."/>
        </authorList>
    </citation>
    <scope>NUCLEOTIDE SEQUENCE</scope>
    <source>
        <strain evidence="2">CGMCC 1.15085</strain>
    </source>
</reference>
<gene>
    <name evidence="2" type="ORF">GCM10011492_25500</name>
</gene>
<dbReference type="InterPro" id="IPR036390">
    <property type="entry name" value="WH_DNA-bd_sf"/>
</dbReference>
<dbReference type="InterPro" id="IPR036388">
    <property type="entry name" value="WH-like_DNA-bd_sf"/>
</dbReference>
<accession>A0A916WUI4</accession>
<reference evidence="2" key="2">
    <citation type="submission" date="2020-09" db="EMBL/GenBank/DDBJ databases">
        <authorList>
            <person name="Sun Q."/>
            <person name="Zhou Y."/>
        </authorList>
    </citation>
    <scope>NUCLEOTIDE SEQUENCE</scope>
    <source>
        <strain evidence="2">CGMCC 1.15085</strain>
    </source>
</reference>
<dbReference type="SMART" id="SM00347">
    <property type="entry name" value="HTH_MARR"/>
    <property type="match status" value="1"/>
</dbReference>
<dbReference type="Pfam" id="PF12802">
    <property type="entry name" value="MarR_2"/>
    <property type="match status" value="1"/>
</dbReference>